<evidence type="ECO:0000256" key="3">
    <source>
        <dbReference type="ARBA" id="ARBA00012729"/>
    </source>
</evidence>
<dbReference type="Pfam" id="PF00704">
    <property type="entry name" value="Glyco_hydro_18"/>
    <property type="match status" value="1"/>
</dbReference>
<evidence type="ECO:0000256" key="7">
    <source>
        <dbReference type="ARBA" id="ARBA00023295"/>
    </source>
</evidence>
<accession>A0ABX8TX43</accession>
<dbReference type="GO" id="GO:0008843">
    <property type="term" value="F:endochitinase activity"/>
    <property type="evidence" value="ECO:0007669"/>
    <property type="project" value="UniProtKB-EC"/>
</dbReference>
<dbReference type="SUPFAM" id="SSF51445">
    <property type="entry name" value="(Trans)glycosidases"/>
    <property type="match status" value="1"/>
</dbReference>
<feature type="domain" description="GH18" evidence="12">
    <location>
        <begin position="181"/>
        <end position="550"/>
    </location>
</feature>
<evidence type="ECO:0000313" key="14">
    <source>
        <dbReference type="Proteomes" id="UP000824681"/>
    </source>
</evidence>
<dbReference type="InterPro" id="IPR011583">
    <property type="entry name" value="Chitinase_II/V-like_cat"/>
</dbReference>
<evidence type="ECO:0000256" key="9">
    <source>
        <dbReference type="RuleBase" id="RU000489"/>
    </source>
</evidence>
<dbReference type="Pfam" id="PF00041">
    <property type="entry name" value="fn3"/>
    <property type="match status" value="1"/>
</dbReference>
<keyword evidence="10" id="KW-0732">Signal</keyword>
<comment type="similarity">
    <text evidence="2">Belongs to the glycosyl hydrolase 18 family. Chitinase class II subfamily.</text>
</comment>
<dbReference type="PANTHER" id="PTHR11177:SF317">
    <property type="entry name" value="CHITINASE 12-RELATED"/>
    <property type="match status" value="1"/>
</dbReference>
<evidence type="ECO:0000256" key="4">
    <source>
        <dbReference type="ARBA" id="ARBA00022801"/>
    </source>
</evidence>
<dbReference type="PANTHER" id="PTHR11177">
    <property type="entry name" value="CHITINASE"/>
    <property type="match status" value="1"/>
</dbReference>
<dbReference type="InterPro" id="IPR001223">
    <property type="entry name" value="Glyco_hydro18_cat"/>
</dbReference>
<dbReference type="EC" id="3.2.1.14" evidence="3"/>
<gene>
    <name evidence="13" type="primary">chiC2</name>
    <name evidence="13" type="ORF">Nocox_11580</name>
</gene>
<dbReference type="InterPro" id="IPR013783">
    <property type="entry name" value="Ig-like_fold"/>
</dbReference>
<dbReference type="SMART" id="SM00636">
    <property type="entry name" value="Glyco_18"/>
    <property type="match status" value="1"/>
</dbReference>
<proteinExistence type="inferred from homology"/>
<organism evidence="13 14">
    <name type="scientific">Nonomuraea coxensis DSM 45129</name>
    <dbReference type="NCBI Taxonomy" id="1122611"/>
    <lineage>
        <taxon>Bacteria</taxon>
        <taxon>Bacillati</taxon>
        <taxon>Actinomycetota</taxon>
        <taxon>Actinomycetes</taxon>
        <taxon>Streptosporangiales</taxon>
        <taxon>Streptosporangiaceae</taxon>
        <taxon>Nonomuraea</taxon>
    </lineage>
</organism>
<dbReference type="InterPro" id="IPR001579">
    <property type="entry name" value="Glyco_hydro_18_chit_AS"/>
</dbReference>
<dbReference type="InterPro" id="IPR050314">
    <property type="entry name" value="Glycosyl_Hydrlase_18"/>
</dbReference>
<dbReference type="CDD" id="cd06548">
    <property type="entry name" value="GH18_chitinase"/>
    <property type="match status" value="1"/>
</dbReference>
<evidence type="ECO:0000256" key="10">
    <source>
        <dbReference type="SAM" id="SignalP"/>
    </source>
</evidence>
<dbReference type="PROSITE" id="PS50853">
    <property type="entry name" value="FN3"/>
    <property type="match status" value="1"/>
</dbReference>
<dbReference type="PROSITE" id="PS51910">
    <property type="entry name" value="GH18_2"/>
    <property type="match status" value="1"/>
</dbReference>
<dbReference type="InterPro" id="IPR029070">
    <property type="entry name" value="Chitinase_insertion_sf"/>
</dbReference>
<keyword evidence="6" id="KW-0119">Carbohydrate metabolism</keyword>
<dbReference type="InterPro" id="IPR036116">
    <property type="entry name" value="FN3_sf"/>
</dbReference>
<keyword evidence="4 9" id="KW-0378">Hydrolase</keyword>
<sequence>MRNKILACLAALALPLTAVAVAPPAAYGIAMAAAWAPWTAYATGAVVTYNGVDYVCLQGHTSQPGWEPPNVPALWKVSSGGGTDTTAPSVPGNLHSTGVTSSSVSLAWNASTDNVAVTGYEVYRGTTLVTTVTGTTHTDTGLTANTSYTYTVRARDAAGNRSAASAATTATTSNGGGGGGDKVLGYFVQWGVYQRGYHVKNIDTSGSAAKLTHINYAFGNVTNGQCAIGDSYADYDRFYQAGESVDGVADTWDAGALRGSFNQLRKLKKKYPNLKVLFSFGGWTWSGGFAQAAQNPAAFAESCYRLVEDPRWADVFDGIDIDWEYPNACGLTCDSSGPAAFRNLMSALRSRFGSGNLVTAAITADGTNGGKIDAADYGGAAQYVDWYNVMTYDYFGAFAPQGPTAPHSPLTSYAGIPTAGFHSDAAIQKLKGKGVPASKLLLGIGFYGRGWTGVTQAAPGGTATGPAPGTYEQGIEDYKVLKTRCPSTGTVAGTAYAYCGNQWWSYDTPATIGGKMSYSKNQGLGGAFFWELSGDTANAELLTAMRNGLG</sequence>
<evidence type="ECO:0000256" key="6">
    <source>
        <dbReference type="ARBA" id="ARBA00023277"/>
    </source>
</evidence>
<evidence type="ECO:0000259" key="11">
    <source>
        <dbReference type="PROSITE" id="PS50853"/>
    </source>
</evidence>
<name>A0ABX8TX43_9ACTN</name>
<dbReference type="EMBL" id="CP068985">
    <property type="protein sequence ID" value="QYC39934.1"/>
    <property type="molecule type" value="Genomic_DNA"/>
</dbReference>
<evidence type="ECO:0000259" key="12">
    <source>
        <dbReference type="PROSITE" id="PS51910"/>
    </source>
</evidence>
<keyword evidence="14" id="KW-1185">Reference proteome</keyword>
<comment type="catalytic activity">
    <reaction evidence="1">
        <text>Random endo-hydrolysis of N-acetyl-beta-D-glucosaminide (1-&gt;4)-beta-linkages in chitin and chitodextrins.</text>
        <dbReference type="EC" id="3.2.1.14"/>
    </reaction>
</comment>
<evidence type="ECO:0000256" key="1">
    <source>
        <dbReference type="ARBA" id="ARBA00000822"/>
    </source>
</evidence>
<dbReference type="Proteomes" id="UP000824681">
    <property type="component" value="Chromosome"/>
</dbReference>
<dbReference type="InterPro" id="IPR003961">
    <property type="entry name" value="FN3_dom"/>
</dbReference>
<dbReference type="Gene3D" id="2.60.40.10">
    <property type="entry name" value="Immunoglobulins"/>
    <property type="match status" value="1"/>
</dbReference>
<dbReference type="RefSeq" id="WP_020545889.1">
    <property type="nucleotide sequence ID" value="NZ_CP068985.1"/>
</dbReference>
<dbReference type="InterPro" id="IPR017853">
    <property type="entry name" value="GH"/>
</dbReference>
<evidence type="ECO:0000256" key="5">
    <source>
        <dbReference type="ARBA" id="ARBA00023024"/>
    </source>
</evidence>
<dbReference type="Gene3D" id="3.10.50.10">
    <property type="match status" value="1"/>
</dbReference>
<dbReference type="SUPFAM" id="SSF49265">
    <property type="entry name" value="Fibronectin type III"/>
    <property type="match status" value="1"/>
</dbReference>
<dbReference type="SMART" id="SM00060">
    <property type="entry name" value="FN3"/>
    <property type="match status" value="1"/>
</dbReference>
<feature type="signal peptide" evidence="10">
    <location>
        <begin position="1"/>
        <end position="20"/>
    </location>
</feature>
<dbReference type="Gene3D" id="3.20.20.80">
    <property type="entry name" value="Glycosidases"/>
    <property type="match status" value="1"/>
</dbReference>
<feature type="chain" id="PRO_5045698765" description="chitinase" evidence="10">
    <location>
        <begin position="21"/>
        <end position="550"/>
    </location>
</feature>
<keyword evidence="8" id="KW-0624">Polysaccharide degradation</keyword>
<feature type="domain" description="Fibronectin type-III" evidence="11">
    <location>
        <begin position="90"/>
        <end position="175"/>
    </location>
</feature>
<dbReference type="SUPFAM" id="SSF54556">
    <property type="entry name" value="Chitinase insertion domain"/>
    <property type="match status" value="1"/>
</dbReference>
<keyword evidence="5" id="KW-0146">Chitin degradation</keyword>
<dbReference type="SMART" id="SM00495">
    <property type="entry name" value="ChtBD3"/>
    <property type="match status" value="1"/>
</dbReference>
<dbReference type="InterPro" id="IPR003610">
    <property type="entry name" value="CBM5/12"/>
</dbReference>
<evidence type="ECO:0000256" key="2">
    <source>
        <dbReference type="ARBA" id="ARBA00009121"/>
    </source>
</evidence>
<dbReference type="PROSITE" id="PS01095">
    <property type="entry name" value="GH18_1"/>
    <property type="match status" value="1"/>
</dbReference>
<evidence type="ECO:0000256" key="8">
    <source>
        <dbReference type="ARBA" id="ARBA00023326"/>
    </source>
</evidence>
<dbReference type="CDD" id="cd12214">
    <property type="entry name" value="ChiA1_BD"/>
    <property type="match status" value="1"/>
</dbReference>
<dbReference type="Gene3D" id="2.10.10.20">
    <property type="entry name" value="Carbohydrate-binding module superfamily 5/12"/>
    <property type="match status" value="1"/>
</dbReference>
<dbReference type="Pfam" id="PF02839">
    <property type="entry name" value="CBM_5_12"/>
    <property type="match status" value="1"/>
</dbReference>
<dbReference type="InterPro" id="IPR036573">
    <property type="entry name" value="CBM_sf_5/12"/>
</dbReference>
<dbReference type="SUPFAM" id="SSF51055">
    <property type="entry name" value="Carbohydrate binding domain"/>
    <property type="match status" value="1"/>
</dbReference>
<protein>
    <recommendedName>
        <fullName evidence="3">chitinase</fullName>
        <ecNumber evidence="3">3.2.1.14</ecNumber>
    </recommendedName>
</protein>
<keyword evidence="7 9" id="KW-0326">Glycosidase</keyword>
<evidence type="ECO:0000313" key="13">
    <source>
        <dbReference type="EMBL" id="QYC39934.1"/>
    </source>
</evidence>
<reference evidence="13 14" key="1">
    <citation type="journal article" date="2021" name="ACS Chem. Biol.">
        <title>Genomic-Led Discovery of a Novel Glycopeptide Antibiotic by Nonomuraea coxensis DSM 45129.</title>
        <authorList>
            <person name="Yushchuk O."/>
            <person name="Vior N.M."/>
            <person name="Andreo-Vidal A."/>
            <person name="Berini F."/>
            <person name="Ruckert C."/>
            <person name="Busche T."/>
            <person name="Binda E."/>
            <person name="Kalinowski J."/>
            <person name="Truman A.W."/>
            <person name="Marinelli F."/>
        </authorList>
    </citation>
    <scope>NUCLEOTIDE SEQUENCE [LARGE SCALE GENOMIC DNA]</scope>
    <source>
        <strain evidence="13 14">DSM 45129</strain>
    </source>
</reference>